<protein>
    <recommendedName>
        <fullName evidence="3">beta-N-acetylhexosaminidase</fullName>
        <ecNumber evidence="3">3.2.1.52</ecNumber>
    </recommendedName>
</protein>
<sequence length="360" mass="38707">MPKILLFSLMLIFVSGPVMAASIAQMAGQMIMIGFKGTSVDQSGVKAVRRDIAAGRIGGVIYLRSNVASLARVKAINAAFIAASGELKPFIALDQEGGRIERLTRAVGFKEIPSAARVAKTQSPEQAEKTYFAMASDLANLGFNVNFGPVVDLNINPANPIIGRYGRSFGVDANLVSQYGASFVMAHRRAGVLTALKHFPGHGSSRSDSHKGFVDISATWQARELDPYRNLIAAGLADMVMVGHLYHERFSSPGGPQLPASLSQDWIEGVLRDQLGFDGVVISDDMEMGAIRQNYSLKQAVILGVEAGVDILLFSNTADYRPGLASEIIAILTQEADHDPAFAARIRESYARIVALKSRL</sequence>
<evidence type="ECO:0000256" key="5">
    <source>
        <dbReference type="ARBA" id="ARBA00023295"/>
    </source>
</evidence>
<evidence type="ECO:0000313" key="7">
    <source>
        <dbReference type="EMBL" id="VAW20088.1"/>
    </source>
</evidence>
<keyword evidence="5" id="KW-0326">Glycosidase</keyword>
<comment type="catalytic activity">
    <reaction evidence="1">
        <text>Hydrolysis of terminal non-reducing N-acetyl-D-hexosamine residues in N-acetyl-beta-D-hexosaminides.</text>
        <dbReference type="EC" id="3.2.1.52"/>
    </reaction>
</comment>
<dbReference type="InterPro" id="IPR036962">
    <property type="entry name" value="Glyco_hydro_3_N_sf"/>
</dbReference>
<feature type="domain" description="Glycoside hydrolase family 3 N-terminal" evidence="6">
    <location>
        <begin position="28"/>
        <end position="354"/>
    </location>
</feature>
<evidence type="ECO:0000256" key="3">
    <source>
        <dbReference type="ARBA" id="ARBA00012663"/>
    </source>
</evidence>
<dbReference type="Gene3D" id="3.20.20.300">
    <property type="entry name" value="Glycoside hydrolase, family 3, N-terminal domain"/>
    <property type="match status" value="1"/>
</dbReference>
<evidence type="ECO:0000256" key="1">
    <source>
        <dbReference type="ARBA" id="ARBA00001231"/>
    </source>
</evidence>
<dbReference type="GO" id="GO:0004563">
    <property type="term" value="F:beta-N-acetylhexosaminidase activity"/>
    <property type="evidence" value="ECO:0007669"/>
    <property type="project" value="UniProtKB-EC"/>
</dbReference>
<dbReference type="EC" id="3.2.1.52" evidence="3"/>
<dbReference type="PANTHER" id="PTHR30480:SF13">
    <property type="entry name" value="BETA-HEXOSAMINIDASE"/>
    <property type="match status" value="1"/>
</dbReference>
<comment type="similarity">
    <text evidence="2">Belongs to the glycosyl hydrolase 3 family.</text>
</comment>
<dbReference type="EMBL" id="UOEO01000130">
    <property type="protein sequence ID" value="VAW20088.1"/>
    <property type="molecule type" value="Genomic_DNA"/>
</dbReference>
<dbReference type="PANTHER" id="PTHR30480">
    <property type="entry name" value="BETA-HEXOSAMINIDASE-RELATED"/>
    <property type="match status" value="1"/>
</dbReference>
<dbReference type="GO" id="GO:0005975">
    <property type="term" value="P:carbohydrate metabolic process"/>
    <property type="evidence" value="ECO:0007669"/>
    <property type="project" value="InterPro"/>
</dbReference>
<dbReference type="SUPFAM" id="SSF51445">
    <property type="entry name" value="(Trans)glycosidases"/>
    <property type="match status" value="1"/>
</dbReference>
<dbReference type="InterPro" id="IPR050226">
    <property type="entry name" value="NagZ_Beta-hexosaminidase"/>
</dbReference>
<dbReference type="AlphaFoldDB" id="A0A3B0TQ53"/>
<name>A0A3B0TQ53_9ZZZZ</name>
<evidence type="ECO:0000256" key="2">
    <source>
        <dbReference type="ARBA" id="ARBA00005336"/>
    </source>
</evidence>
<evidence type="ECO:0000256" key="4">
    <source>
        <dbReference type="ARBA" id="ARBA00022801"/>
    </source>
</evidence>
<reference evidence="7" key="1">
    <citation type="submission" date="2018-06" db="EMBL/GenBank/DDBJ databases">
        <authorList>
            <person name="Zhirakovskaya E."/>
        </authorList>
    </citation>
    <scope>NUCLEOTIDE SEQUENCE</scope>
</reference>
<dbReference type="InterPro" id="IPR017853">
    <property type="entry name" value="GH"/>
</dbReference>
<dbReference type="Pfam" id="PF00933">
    <property type="entry name" value="Glyco_hydro_3"/>
    <property type="match status" value="1"/>
</dbReference>
<proteinExistence type="inferred from homology"/>
<accession>A0A3B0TQ53</accession>
<organism evidence="7">
    <name type="scientific">hydrothermal vent metagenome</name>
    <dbReference type="NCBI Taxonomy" id="652676"/>
    <lineage>
        <taxon>unclassified sequences</taxon>
        <taxon>metagenomes</taxon>
        <taxon>ecological metagenomes</taxon>
    </lineage>
</organism>
<gene>
    <name evidence="7" type="ORF">MNBD_ALPHA12-1924</name>
</gene>
<dbReference type="InterPro" id="IPR001764">
    <property type="entry name" value="Glyco_hydro_3_N"/>
</dbReference>
<dbReference type="GO" id="GO:0009254">
    <property type="term" value="P:peptidoglycan turnover"/>
    <property type="evidence" value="ECO:0007669"/>
    <property type="project" value="TreeGrafter"/>
</dbReference>
<keyword evidence="4 7" id="KW-0378">Hydrolase</keyword>
<evidence type="ECO:0000259" key="6">
    <source>
        <dbReference type="Pfam" id="PF00933"/>
    </source>
</evidence>